<keyword evidence="6 7" id="KW-0472">Membrane</keyword>
<evidence type="ECO:0000256" key="2">
    <source>
        <dbReference type="ARBA" id="ARBA00022448"/>
    </source>
</evidence>
<feature type="transmembrane region" description="Helical" evidence="7">
    <location>
        <begin position="255"/>
        <end position="275"/>
    </location>
</feature>
<evidence type="ECO:0000313" key="9">
    <source>
        <dbReference type="EMBL" id="WNQ10461.1"/>
    </source>
</evidence>
<feature type="transmembrane region" description="Helical" evidence="7">
    <location>
        <begin position="108"/>
        <end position="130"/>
    </location>
</feature>
<accession>A0AA96LB62</accession>
<sequence length="290" mass="32081">MIRTRQDRMFACINGCLLLGISFLMVAPMIHLLAVSLSAPQFANAKLVGLWPRGIQFDVYKSILDSDSLWRAMSISVYITVLGTFLALLLNGSLAYALSRSVMPGRKLALQLILVTFIFPAPLIPTYLLIKELGMVNSLWSLMIPGAMGAFYVFIMKTFFQGIPGELFDAAKIDGSGEIRLFARIVLPLSMPVMATIALFHAVGQWNSYFSALIFLRTKSLYPLQVMLQNLIVQDGANSGVDNNFQLSMQFTPEMMKAGVVLFATAPILIVYPFLQKYFVQGALLGSLKE</sequence>
<evidence type="ECO:0000256" key="4">
    <source>
        <dbReference type="ARBA" id="ARBA00022692"/>
    </source>
</evidence>
<protein>
    <submittedName>
        <fullName evidence="9">Carbohydrate ABC transporter permease</fullName>
    </submittedName>
</protein>
<dbReference type="InterPro" id="IPR035906">
    <property type="entry name" value="MetI-like_sf"/>
</dbReference>
<dbReference type="AlphaFoldDB" id="A0AA96LB62"/>
<evidence type="ECO:0000259" key="8">
    <source>
        <dbReference type="PROSITE" id="PS50928"/>
    </source>
</evidence>
<dbReference type="Proteomes" id="UP001305702">
    <property type="component" value="Chromosome"/>
</dbReference>
<dbReference type="GO" id="GO:0005886">
    <property type="term" value="C:plasma membrane"/>
    <property type="evidence" value="ECO:0007669"/>
    <property type="project" value="UniProtKB-SubCell"/>
</dbReference>
<feature type="transmembrane region" description="Helical" evidence="7">
    <location>
        <begin position="69"/>
        <end position="96"/>
    </location>
</feature>
<dbReference type="SUPFAM" id="SSF161098">
    <property type="entry name" value="MetI-like"/>
    <property type="match status" value="1"/>
</dbReference>
<dbReference type="PANTHER" id="PTHR43744:SF9">
    <property type="entry name" value="POLYGALACTURONAN_RHAMNOGALACTURONAN TRANSPORT SYSTEM PERMEASE PROTEIN YTCP"/>
    <property type="match status" value="1"/>
</dbReference>
<keyword evidence="10" id="KW-1185">Reference proteome</keyword>
<feature type="transmembrane region" description="Helical" evidence="7">
    <location>
        <begin position="181"/>
        <end position="203"/>
    </location>
</feature>
<reference evidence="9 10" key="1">
    <citation type="submission" date="2022-02" db="EMBL/GenBank/DDBJ databases">
        <title>Paenibacillus sp. MBLB1776 Whole Genome Shotgun Sequencing.</title>
        <authorList>
            <person name="Hwang C.Y."/>
            <person name="Cho E.-S."/>
            <person name="Seo M.-J."/>
        </authorList>
    </citation>
    <scope>NUCLEOTIDE SEQUENCE [LARGE SCALE GENOMIC DNA]</scope>
    <source>
        <strain evidence="9 10">MBLB1776</strain>
    </source>
</reference>
<dbReference type="KEGG" id="paun:MJA45_23030"/>
<dbReference type="GO" id="GO:0055085">
    <property type="term" value="P:transmembrane transport"/>
    <property type="evidence" value="ECO:0007669"/>
    <property type="project" value="InterPro"/>
</dbReference>
<evidence type="ECO:0000256" key="1">
    <source>
        <dbReference type="ARBA" id="ARBA00004651"/>
    </source>
</evidence>
<evidence type="ECO:0000256" key="6">
    <source>
        <dbReference type="ARBA" id="ARBA00023136"/>
    </source>
</evidence>
<dbReference type="Gene3D" id="1.10.3720.10">
    <property type="entry name" value="MetI-like"/>
    <property type="match status" value="1"/>
</dbReference>
<keyword evidence="2 7" id="KW-0813">Transport</keyword>
<dbReference type="RefSeq" id="WP_315604235.1">
    <property type="nucleotide sequence ID" value="NZ_CP130318.1"/>
</dbReference>
<evidence type="ECO:0000256" key="3">
    <source>
        <dbReference type="ARBA" id="ARBA00022475"/>
    </source>
</evidence>
<dbReference type="Pfam" id="PF00528">
    <property type="entry name" value="BPD_transp_1"/>
    <property type="match status" value="1"/>
</dbReference>
<gene>
    <name evidence="9" type="ORF">MJA45_23030</name>
</gene>
<dbReference type="PROSITE" id="PS50928">
    <property type="entry name" value="ABC_TM1"/>
    <property type="match status" value="1"/>
</dbReference>
<feature type="domain" description="ABC transmembrane type-1" evidence="8">
    <location>
        <begin position="73"/>
        <end position="273"/>
    </location>
</feature>
<dbReference type="InterPro" id="IPR000515">
    <property type="entry name" value="MetI-like"/>
</dbReference>
<keyword evidence="4 7" id="KW-0812">Transmembrane</keyword>
<keyword evidence="3" id="KW-1003">Cell membrane</keyword>
<dbReference type="CDD" id="cd06261">
    <property type="entry name" value="TM_PBP2"/>
    <property type="match status" value="1"/>
</dbReference>
<comment type="subcellular location">
    <subcellularLocation>
        <location evidence="1 7">Cell membrane</location>
        <topology evidence="1 7">Multi-pass membrane protein</topology>
    </subcellularLocation>
</comment>
<feature type="transmembrane region" description="Helical" evidence="7">
    <location>
        <begin position="142"/>
        <end position="160"/>
    </location>
</feature>
<proteinExistence type="inferred from homology"/>
<organism evidence="9 10">
    <name type="scientific">Paenibacillus aurantius</name>
    <dbReference type="NCBI Taxonomy" id="2918900"/>
    <lineage>
        <taxon>Bacteria</taxon>
        <taxon>Bacillati</taxon>
        <taxon>Bacillota</taxon>
        <taxon>Bacilli</taxon>
        <taxon>Bacillales</taxon>
        <taxon>Paenibacillaceae</taxon>
        <taxon>Paenibacillus</taxon>
    </lineage>
</organism>
<keyword evidence="5 7" id="KW-1133">Transmembrane helix</keyword>
<evidence type="ECO:0000256" key="5">
    <source>
        <dbReference type="ARBA" id="ARBA00022989"/>
    </source>
</evidence>
<name>A0AA96LB62_9BACL</name>
<dbReference type="PANTHER" id="PTHR43744">
    <property type="entry name" value="ABC TRANSPORTER PERMEASE PROTEIN MG189-RELATED-RELATED"/>
    <property type="match status" value="1"/>
</dbReference>
<comment type="similarity">
    <text evidence="7">Belongs to the binding-protein-dependent transport system permease family.</text>
</comment>
<evidence type="ECO:0000313" key="10">
    <source>
        <dbReference type="Proteomes" id="UP001305702"/>
    </source>
</evidence>
<evidence type="ECO:0000256" key="7">
    <source>
        <dbReference type="RuleBase" id="RU363032"/>
    </source>
</evidence>
<dbReference type="EMBL" id="CP130318">
    <property type="protein sequence ID" value="WNQ10461.1"/>
    <property type="molecule type" value="Genomic_DNA"/>
</dbReference>